<evidence type="ECO:0000259" key="14">
    <source>
        <dbReference type="Pfam" id="PF08245"/>
    </source>
</evidence>
<evidence type="ECO:0000256" key="4">
    <source>
        <dbReference type="ARBA" id="ARBA00022741"/>
    </source>
</evidence>
<dbReference type="InterPro" id="IPR036615">
    <property type="entry name" value="Mur_ligase_C_dom_sf"/>
</dbReference>
<evidence type="ECO:0000313" key="16">
    <source>
        <dbReference type="Proteomes" id="UP000294937"/>
    </source>
</evidence>
<dbReference type="GO" id="GO:0005524">
    <property type="term" value="F:ATP binding"/>
    <property type="evidence" value="ECO:0007669"/>
    <property type="project" value="UniProtKB-UniRule"/>
</dbReference>
<feature type="domain" description="Mur ligase N-terminal catalytic" evidence="12">
    <location>
        <begin position="29"/>
        <end position="102"/>
    </location>
</feature>
<evidence type="ECO:0000256" key="11">
    <source>
        <dbReference type="RuleBase" id="RU004136"/>
    </source>
</evidence>
<name>A0A4R3L6U5_9BACL</name>
<reference evidence="15 16" key="1">
    <citation type="submission" date="2019-03" db="EMBL/GenBank/DDBJ databases">
        <title>Genomic Encyclopedia of Type Strains, Phase IV (KMG-IV): sequencing the most valuable type-strain genomes for metagenomic binning, comparative biology and taxonomic classification.</title>
        <authorList>
            <person name="Goeker M."/>
        </authorList>
    </citation>
    <scope>NUCLEOTIDE SEQUENCE [LARGE SCALE GENOMIC DNA]</scope>
    <source>
        <strain evidence="15 16">DSM 45707</strain>
    </source>
</reference>
<evidence type="ECO:0000256" key="9">
    <source>
        <dbReference type="ARBA" id="ARBA00023316"/>
    </source>
</evidence>
<dbReference type="GO" id="GO:0047480">
    <property type="term" value="F:UDP-N-acetylmuramoyl-tripeptide-D-alanyl-D-alanine ligase activity"/>
    <property type="evidence" value="ECO:0007669"/>
    <property type="project" value="UniProtKB-UniRule"/>
</dbReference>
<dbReference type="InterPro" id="IPR013221">
    <property type="entry name" value="Mur_ligase_cen"/>
</dbReference>
<dbReference type="Gene3D" id="3.90.190.20">
    <property type="entry name" value="Mur ligase, C-terminal domain"/>
    <property type="match status" value="1"/>
</dbReference>
<dbReference type="GO" id="GO:0009252">
    <property type="term" value="P:peptidoglycan biosynthetic process"/>
    <property type="evidence" value="ECO:0007669"/>
    <property type="project" value="UniProtKB-UniRule"/>
</dbReference>
<organism evidence="15 16">
    <name type="scientific">Hazenella coriacea</name>
    <dbReference type="NCBI Taxonomy" id="1179467"/>
    <lineage>
        <taxon>Bacteria</taxon>
        <taxon>Bacillati</taxon>
        <taxon>Bacillota</taxon>
        <taxon>Bacilli</taxon>
        <taxon>Bacillales</taxon>
        <taxon>Thermoactinomycetaceae</taxon>
        <taxon>Hazenella</taxon>
    </lineage>
</organism>
<feature type="domain" description="Mur ligase C-terminal" evidence="13">
    <location>
        <begin position="320"/>
        <end position="448"/>
    </location>
</feature>
<accession>A0A4R3L6U5</accession>
<keyword evidence="5 10" id="KW-0067">ATP-binding</keyword>
<comment type="catalytic activity">
    <reaction evidence="10 11">
        <text>D-alanyl-D-alanine + UDP-N-acetyl-alpha-D-muramoyl-L-alanyl-gamma-D-glutamyl-meso-2,6-diaminopimelate + ATP = UDP-N-acetyl-alpha-D-muramoyl-L-alanyl-gamma-D-glutamyl-meso-2,6-diaminopimeloyl-D-alanyl-D-alanine + ADP + phosphate + H(+)</text>
        <dbReference type="Rhea" id="RHEA:28374"/>
        <dbReference type="ChEBI" id="CHEBI:15378"/>
        <dbReference type="ChEBI" id="CHEBI:30616"/>
        <dbReference type="ChEBI" id="CHEBI:43474"/>
        <dbReference type="ChEBI" id="CHEBI:57822"/>
        <dbReference type="ChEBI" id="CHEBI:61386"/>
        <dbReference type="ChEBI" id="CHEBI:83905"/>
        <dbReference type="ChEBI" id="CHEBI:456216"/>
        <dbReference type="EC" id="6.3.2.10"/>
    </reaction>
</comment>
<keyword evidence="4 10" id="KW-0547">Nucleotide-binding</keyword>
<keyword evidence="2 10" id="KW-0436">Ligase</keyword>
<comment type="subcellular location">
    <subcellularLocation>
        <location evidence="10 11">Cytoplasm</location>
    </subcellularLocation>
</comment>
<dbReference type="PANTHER" id="PTHR43024:SF1">
    <property type="entry name" value="UDP-N-ACETYLMURAMOYL-TRIPEPTIDE--D-ALANYL-D-ALANINE LIGASE"/>
    <property type="match status" value="1"/>
</dbReference>
<keyword evidence="7 10" id="KW-0573">Peptidoglycan synthesis</keyword>
<dbReference type="EC" id="6.3.2.10" evidence="10 11"/>
<comment type="function">
    <text evidence="10 11">Involved in cell wall formation. Catalyzes the final step in the synthesis of UDP-N-acetylmuramoyl-pentapeptide, the precursor of murein.</text>
</comment>
<keyword evidence="3 10" id="KW-0132">Cell division</keyword>
<dbReference type="InterPro" id="IPR035911">
    <property type="entry name" value="MurE/MurF_N"/>
</dbReference>
<evidence type="ECO:0000256" key="10">
    <source>
        <dbReference type="HAMAP-Rule" id="MF_02019"/>
    </source>
</evidence>
<keyword evidence="16" id="KW-1185">Reference proteome</keyword>
<dbReference type="Pfam" id="PF01225">
    <property type="entry name" value="Mur_ligase"/>
    <property type="match status" value="1"/>
</dbReference>
<keyword evidence="1 10" id="KW-0963">Cytoplasm</keyword>
<dbReference type="GO" id="GO:0005737">
    <property type="term" value="C:cytoplasm"/>
    <property type="evidence" value="ECO:0007669"/>
    <property type="project" value="UniProtKB-SubCell"/>
</dbReference>
<comment type="pathway">
    <text evidence="10 11">Cell wall biogenesis; peptidoglycan biosynthesis.</text>
</comment>
<dbReference type="PANTHER" id="PTHR43024">
    <property type="entry name" value="UDP-N-ACETYLMURAMOYL-TRIPEPTIDE--D-ALANYL-D-ALANINE LIGASE"/>
    <property type="match status" value="1"/>
</dbReference>
<dbReference type="InterPro" id="IPR000713">
    <property type="entry name" value="Mur_ligase_N"/>
</dbReference>
<evidence type="ECO:0000256" key="2">
    <source>
        <dbReference type="ARBA" id="ARBA00022598"/>
    </source>
</evidence>
<dbReference type="GO" id="GO:0051301">
    <property type="term" value="P:cell division"/>
    <property type="evidence" value="ECO:0007669"/>
    <property type="project" value="UniProtKB-KW"/>
</dbReference>
<evidence type="ECO:0000256" key="8">
    <source>
        <dbReference type="ARBA" id="ARBA00023306"/>
    </source>
</evidence>
<evidence type="ECO:0000256" key="5">
    <source>
        <dbReference type="ARBA" id="ARBA00022840"/>
    </source>
</evidence>
<dbReference type="GO" id="GO:0008766">
    <property type="term" value="F:UDP-N-acetylmuramoylalanyl-D-glutamyl-2,6-diaminopimelate-D-alanyl-D-alanine ligase activity"/>
    <property type="evidence" value="ECO:0007669"/>
    <property type="project" value="RHEA"/>
</dbReference>
<evidence type="ECO:0000256" key="7">
    <source>
        <dbReference type="ARBA" id="ARBA00022984"/>
    </source>
</evidence>
<dbReference type="Gene3D" id="3.40.1390.10">
    <property type="entry name" value="MurE/MurF, N-terminal domain"/>
    <property type="match status" value="1"/>
</dbReference>
<evidence type="ECO:0000313" key="15">
    <source>
        <dbReference type="EMBL" id="TCS94630.1"/>
    </source>
</evidence>
<dbReference type="EMBL" id="SMAG01000003">
    <property type="protein sequence ID" value="TCS94630.1"/>
    <property type="molecule type" value="Genomic_DNA"/>
</dbReference>
<evidence type="ECO:0000259" key="12">
    <source>
        <dbReference type="Pfam" id="PF01225"/>
    </source>
</evidence>
<dbReference type="SUPFAM" id="SSF63418">
    <property type="entry name" value="MurE/MurF N-terminal domain"/>
    <property type="match status" value="1"/>
</dbReference>
<dbReference type="Pfam" id="PF08245">
    <property type="entry name" value="Mur_ligase_M"/>
    <property type="match status" value="1"/>
</dbReference>
<dbReference type="Pfam" id="PF02875">
    <property type="entry name" value="Mur_ligase_C"/>
    <property type="match status" value="1"/>
</dbReference>
<dbReference type="AlphaFoldDB" id="A0A4R3L6U5"/>
<dbReference type="GO" id="GO:0071555">
    <property type="term" value="P:cell wall organization"/>
    <property type="evidence" value="ECO:0007669"/>
    <property type="project" value="UniProtKB-KW"/>
</dbReference>
<evidence type="ECO:0000256" key="6">
    <source>
        <dbReference type="ARBA" id="ARBA00022960"/>
    </source>
</evidence>
<comment type="caution">
    <text evidence="15">The sequence shown here is derived from an EMBL/GenBank/DDBJ whole genome shotgun (WGS) entry which is preliminary data.</text>
</comment>
<evidence type="ECO:0000259" key="13">
    <source>
        <dbReference type="Pfam" id="PF02875"/>
    </source>
</evidence>
<keyword evidence="8 10" id="KW-0131">Cell cycle</keyword>
<comment type="similarity">
    <text evidence="10">Belongs to the MurCDEF family. MurF subfamily.</text>
</comment>
<gene>
    <name evidence="10" type="primary">murF</name>
    <name evidence="15" type="ORF">EDD58_10342</name>
</gene>
<feature type="binding site" evidence="10">
    <location>
        <begin position="115"/>
        <end position="121"/>
    </location>
    <ligand>
        <name>ATP</name>
        <dbReference type="ChEBI" id="CHEBI:30616"/>
    </ligand>
</feature>
<evidence type="ECO:0000256" key="1">
    <source>
        <dbReference type="ARBA" id="ARBA00022490"/>
    </source>
</evidence>
<dbReference type="SUPFAM" id="SSF53623">
    <property type="entry name" value="MurD-like peptide ligases, catalytic domain"/>
    <property type="match status" value="1"/>
</dbReference>
<dbReference type="InterPro" id="IPR004101">
    <property type="entry name" value="Mur_ligase_C"/>
</dbReference>
<dbReference type="Gene3D" id="3.40.1190.10">
    <property type="entry name" value="Mur-like, catalytic domain"/>
    <property type="match status" value="1"/>
</dbReference>
<dbReference type="InterPro" id="IPR051046">
    <property type="entry name" value="MurCDEF_CellWall_CoF430Synth"/>
</dbReference>
<feature type="domain" description="Mur ligase central" evidence="14">
    <location>
        <begin position="113"/>
        <end position="298"/>
    </location>
</feature>
<keyword evidence="9 10" id="KW-0961">Cell wall biogenesis/degradation</keyword>
<proteinExistence type="inferred from homology"/>
<dbReference type="OrthoDB" id="9801978at2"/>
<dbReference type="InterPro" id="IPR036565">
    <property type="entry name" value="Mur-like_cat_sf"/>
</dbReference>
<dbReference type="GO" id="GO:0008360">
    <property type="term" value="P:regulation of cell shape"/>
    <property type="evidence" value="ECO:0007669"/>
    <property type="project" value="UniProtKB-KW"/>
</dbReference>
<protein>
    <recommendedName>
        <fullName evidence="10 11">UDP-N-acetylmuramoyl-tripeptide--D-alanyl-D-alanine ligase</fullName>
        <ecNumber evidence="10 11">6.3.2.10</ecNumber>
    </recommendedName>
    <alternativeName>
        <fullName evidence="10">D-alanyl-D-alanine-adding enzyme</fullName>
    </alternativeName>
</protein>
<dbReference type="SUPFAM" id="SSF53244">
    <property type="entry name" value="MurD-like peptide ligases, peptide-binding domain"/>
    <property type="match status" value="1"/>
</dbReference>
<dbReference type="InterPro" id="IPR005863">
    <property type="entry name" value="UDP-N-AcMur_synth"/>
</dbReference>
<keyword evidence="6 10" id="KW-0133">Cell shape</keyword>
<sequence length="463" mass="51523">MMERTCSWIVKATKGTWIGGPMERHLWVRGVSTDTRKLEVNQLYIPLVGERFDGHAFLDQAIQQGAVVVLWQKDHPLPDEKRVPIILVDDTLKALQRLAVAYRLETSIPMIAVTGSNGKTTTKDLLASVLAVKYEVHKTEGNLNNHIGVPLTLLSMSEQAEVAVIEMGMNHRGEIALLSSMAQPDFAVITNIGESHIEFLGSREGIAEAKCEVIEGLQAQGTLIYDGDEPLLRSLLQNDDHSQFPVGWGEENEESAIQIESLGLKGFRFQSRTFGTSFQLPLLGRHNVKNALFAMVVARKLGLTEEEIVKGLAQVQLSGNRLEVCQAINGMEIINDSYNASPTSMRAALDLLAEVEPTKEKWALLGDIFEIGDEEEIYHRQLGEYAINKKLDRLYTMGERGKWISDQAKKVEKNPNCHIHHFDTLEEAIKELKEEGNSNVLLLVKASRAVQLDQAVRILSEGA</sequence>
<dbReference type="Proteomes" id="UP000294937">
    <property type="component" value="Unassembled WGS sequence"/>
</dbReference>
<evidence type="ECO:0000256" key="3">
    <source>
        <dbReference type="ARBA" id="ARBA00022618"/>
    </source>
</evidence>
<dbReference type="HAMAP" id="MF_02019">
    <property type="entry name" value="MurF"/>
    <property type="match status" value="1"/>
</dbReference>
<dbReference type="UniPathway" id="UPA00219"/>
<dbReference type="NCBIfam" id="TIGR01143">
    <property type="entry name" value="murF"/>
    <property type="match status" value="1"/>
</dbReference>